<reference evidence="2 3" key="1">
    <citation type="submission" date="2013-11" db="EMBL/GenBank/DDBJ databases">
        <title>The Genome Sequence of Phytophthora parasitica P1976.</title>
        <authorList>
            <consortium name="The Broad Institute Genomics Platform"/>
            <person name="Russ C."/>
            <person name="Tyler B."/>
            <person name="Panabieres F."/>
            <person name="Shan W."/>
            <person name="Tripathy S."/>
            <person name="Grunwald N."/>
            <person name="Machado M."/>
            <person name="Johnson C.S."/>
            <person name="Walker B."/>
            <person name="Young S."/>
            <person name="Zeng Q."/>
            <person name="Gargeya S."/>
            <person name="Fitzgerald M."/>
            <person name="Haas B."/>
            <person name="Abouelleil A."/>
            <person name="Allen A.W."/>
            <person name="Alvarado L."/>
            <person name="Arachchi H.M."/>
            <person name="Berlin A.M."/>
            <person name="Chapman S.B."/>
            <person name="Gainer-Dewar J."/>
            <person name="Goldberg J."/>
            <person name="Griggs A."/>
            <person name="Gujja S."/>
            <person name="Hansen M."/>
            <person name="Howarth C."/>
            <person name="Imamovic A."/>
            <person name="Ireland A."/>
            <person name="Larimer J."/>
            <person name="McCowan C."/>
            <person name="Murphy C."/>
            <person name="Pearson M."/>
            <person name="Poon T.W."/>
            <person name="Priest M."/>
            <person name="Roberts A."/>
            <person name="Saif S."/>
            <person name="Shea T."/>
            <person name="Sisk P."/>
            <person name="Sykes S."/>
            <person name="Wortman J."/>
            <person name="Nusbaum C."/>
            <person name="Birren B."/>
        </authorList>
    </citation>
    <scope>NUCLEOTIDE SEQUENCE [LARGE SCALE GENOMIC DNA]</scope>
    <source>
        <strain evidence="2 3">P1976</strain>
    </source>
</reference>
<gene>
    <name evidence="2" type="ORF">F444_16723</name>
</gene>
<evidence type="ECO:0000313" key="2">
    <source>
        <dbReference type="EMBL" id="ETO66021.1"/>
    </source>
</evidence>
<evidence type="ECO:0000313" key="3">
    <source>
        <dbReference type="Proteomes" id="UP000028582"/>
    </source>
</evidence>
<feature type="region of interest" description="Disordered" evidence="1">
    <location>
        <begin position="65"/>
        <end position="101"/>
    </location>
</feature>
<organism evidence="2 3">
    <name type="scientific">Phytophthora nicotianae P1976</name>
    <dbReference type="NCBI Taxonomy" id="1317066"/>
    <lineage>
        <taxon>Eukaryota</taxon>
        <taxon>Sar</taxon>
        <taxon>Stramenopiles</taxon>
        <taxon>Oomycota</taxon>
        <taxon>Peronosporomycetes</taxon>
        <taxon>Peronosporales</taxon>
        <taxon>Peronosporaceae</taxon>
        <taxon>Phytophthora</taxon>
    </lineage>
</organism>
<feature type="region of interest" description="Disordered" evidence="1">
    <location>
        <begin position="1"/>
        <end position="33"/>
    </location>
</feature>
<sequence>MPRSPWPRSPSPWSSSAPAPSAWSGSPVADSWPWSSACRSCCLCPSARHSPHTQRHIVQASEARLRLGQRSSPGRRAALPFARPRSLRPNFCRQNQSPDVR</sequence>
<feature type="compositionally biased region" description="Low complexity" evidence="1">
    <location>
        <begin position="11"/>
        <end position="27"/>
    </location>
</feature>
<protein>
    <submittedName>
        <fullName evidence="2">Uncharacterized protein</fullName>
    </submittedName>
</protein>
<dbReference type="EMBL" id="ANJA01003118">
    <property type="protein sequence ID" value="ETO66021.1"/>
    <property type="molecule type" value="Genomic_DNA"/>
</dbReference>
<evidence type="ECO:0000256" key="1">
    <source>
        <dbReference type="SAM" id="MobiDB-lite"/>
    </source>
</evidence>
<proteinExistence type="predicted"/>
<accession>A0A080ZHB0</accession>
<comment type="caution">
    <text evidence="2">The sequence shown here is derived from an EMBL/GenBank/DDBJ whole genome shotgun (WGS) entry which is preliminary data.</text>
</comment>
<feature type="compositionally biased region" description="Pro residues" evidence="1">
    <location>
        <begin position="1"/>
        <end position="10"/>
    </location>
</feature>
<dbReference type="Proteomes" id="UP000028582">
    <property type="component" value="Unassembled WGS sequence"/>
</dbReference>
<name>A0A080ZHB0_PHYNI</name>
<dbReference type="AlphaFoldDB" id="A0A080ZHB0"/>
<feature type="compositionally biased region" description="Polar residues" evidence="1">
    <location>
        <begin position="92"/>
        <end position="101"/>
    </location>
</feature>